<name>A0ABT7C6D5_9MICO</name>
<feature type="domain" description="Thiamin/hydroxymethyl pyrimidine-binding YkoF putative" evidence="1">
    <location>
        <begin position="128"/>
        <end position="210"/>
    </location>
</feature>
<dbReference type="Proteomes" id="UP001170379">
    <property type="component" value="Unassembled WGS sequence"/>
</dbReference>
<dbReference type="InterPro" id="IPR011522">
    <property type="entry name" value="Thiamin/HMP-bd_put_YkoF"/>
</dbReference>
<dbReference type="RefSeq" id="WP_026936089.1">
    <property type="nucleotide sequence ID" value="NZ_CP028426.1"/>
</dbReference>
<dbReference type="InterPro" id="IPR029756">
    <property type="entry name" value="MTH1187/YkoF-like"/>
</dbReference>
<keyword evidence="3" id="KW-1185">Reference proteome</keyword>
<evidence type="ECO:0000259" key="1">
    <source>
        <dbReference type="Pfam" id="PF07615"/>
    </source>
</evidence>
<dbReference type="EMBL" id="PXVD01000004">
    <property type="protein sequence ID" value="MDJ1370334.1"/>
    <property type="molecule type" value="Genomic_DNA"/>
</dbReference>
<gene>
    <name evidence="2" type="ORF">C7K25_02935</name>
</gene>
<reference evidence="2" key="1">
    <citation type="submission" date="2018-03" db="EMBL/GenBank/DDBJ databases">
        <authorList>
            <person name="Nunes O.C."/>
            <person name="Lopes A.R."/>
            <person name="Froufe H."/>
            <person name="Munoz-Merida A."/>
            <person name="Barroso C."/>
            <person name="Egas C."/>
        </authorList>
    </citation>
    <scope>NUCLEOTIDE SEQUENCE</scope>
    <source>
        <strain evidence="2">ON4</strain>
    </source>
</reference>
<organism evidence="2 3">
    <name type="scientific">Gulosibacter molinativorax</name>
    <dbReference type="NCBI Taxonomy" id="256821"/>
    <lineage>
        <taxon>Bacteria</taxon>
        <taxon>Bacillati</taxon>
        <taxon>Actinomycetota</taxon>
        <taxon>Actinomycetes</taxon>
        <taxon>Micrococcales</taxon>
        <taxon>Microbacteriaceae</taxon>
        <taxon>Gulosibacter</taxon>
    </lineage>
</organism>
<accession>A0ABT7C6D5</accession>
<dbReference type="Pfam" id="PF07615">
    <property type="entry name" value="Ykof"/>
    <property type="match status" value="2"/>
</dbReference>
<comment type="caution">
    <text evidence="2">The sequence shown here is derived from an EMBL/GenBank/DDBJ whole genome shotgun (WGS) entry which is preliminary data.</text>
</comment>
<protein>
    <recommendedName>
        <fullName evidence="1">Thiamin/hydroxymethyl pyrimidine-binding YkoF putative domain-containing protein</fullName>
    </recommendedName>
</protein>
<evidence type="ECO:0000313" key="2">
    <source>
        <dbReference type="EMBL" id="MDJ1370334.1"/>
    </source>
</evidence>
<sequence length="214" mass="22528">MTNQIDPASTLSGVSTITPQQYGVGARFTLAVYDSRYAEIIVGALERADASGLTVDTDDISTFIGGTEQRILEYLRDVIAFAADSGAHVSASILLSRGCPGELQCELPQGVAALGAEPVSLKPATVRARAHWSLYPLLDGGATIDHMSPIYEAIEQARADGIYSGSDHFATRLDGDLAGVLTTAANAWIAVGHKVQHVTTHLSVSMNSPSLMSD</sequence>
<evidence type="ECO:0000313" key="3">
    <source>
        <dbReference type="Proteomes" id="UP001170379"/>
    </source>
</evidence>
<proteinExistence type="predicted"/>
<dbReference type="Gene3D" id="3.30.70.930">
    <property type="match status" value="2"/>
</dbReference>
<reference evidence="2" key="2">
    <citation type="journal article" date="2022" name="Sci. Rep.">
        <title>In silico prediction of the enzymes involved in the degradation of the herbicide molinate by Gulosibacter molinativorax ON4T.</title>
        <authorList>
            <person name="Lopes A.R."/>
            <person name="Bunin E."/>
            <person name="Viana A.T."/>
            <person name="Froufe H."/>
            <person name="Munoz-Merida A."/>
            <person name="Pinho D."/>
            <person name="Figueiredo J."/>
            <person name="Barroso C."/>
            <person name="Vaz-Moreira I."/>
            <person name="Bellanger X."/>
            <person name="Egas C."/>
            <person name="Nunes O.C."/>
        </authorList>
    </citation>
    <scope>NUCLEOTIDE SEQUENCE</scope>
    <source>
        <strain evidence="2">ON4</strain>
    </source>
</reference>
<feature type="domain" description="Thiamin/hydroxymethyl pyrimidine-binding YkoF putative" evidence="1">
    <location>
        <begin position="24"/>
        <end position="102"/>
    </location>
</feature>
<dbReference type="SUPFAM" id="SSF89957">
    <property type="entry name" value="MTH1187/YkoF-like"/>
    <property type="match status" value="1"/>
</dbReference>